<gene>
    <name evidence="1" type="ORF">HYY20_06675</name>
</gene>
<comment type="caution">
    <text evidence="1">The sequence shown here is derived from an EMBL/GenBank/DDBJ whole genome shotgun (WGS) entry which is preliminary data.</text>
</comment>
<accession>A0A932CNH4</accession>
<reference evidence="1" key="1">
    <citation type="submission" date="2020-07" db="EMBL/GenBank/DDBJ databases">
        <title>Huge and variable diversity of episymbiotic CPR bacteria and DPANN archaea in groundwater ecosystems.</title>
        <authorList>
            <person name="He C.Y."/>
            <person name="Keren R."/>
            <person name="Whittaker M."/>
            <person name="Farag I.F."/>
            <person name="Doudna J."/>
            <person name="Cate J.H.D."/>
            <person name="Banfield J.F."/>
        </authorList>
    </citation>
    <scope>NUCLEOTIDE SEQUENCE</scope>
    <source>
        <strain evidence="1">NC_groundwater_672_Ag_B-0.1um_62_36</strain>
    </source>
</reference>
<protein>
    <submittedName>
        <fullName evidence="1">Acetone carboxylase subunit alpha</fullName>
    </submittedName>
</protein>
<name>A0A932CNH4_UNCTE</name>
<proteinExistence type="predicted"/>
<dbReference type="AlphaFoldDB" id="A0A932CNH4"/>
<dbReference type="EMBL" id="JACPRF010000203">
    <property type="protein sequence ID" value="MBI2876548.1"/>
    <property type="molecule type" value="Genomic_DNA"/>
</dbReference>
<evidence type="ECO:0000313" key="1">
    <source>
        <dbReference type="EMBL" id="MBI2876548.1"/>
    </source>
</evidence>
<dbReference type="Proteomes" id="UP000769766">
    <property type="component" value="Unassembled WGS sequence"/>
</dbReference>
<evidence type="ECO:0000313" key="2">
    <source>
        <dbReference type="Proteomes" id="UP000769766"/>
    </source>
</evidence>
<sequence length="92" mass="10306">MEVIKESQRGIGPEGKTLLELLKERDQKTAETGCYYSLKDLPLNRQDPMKLELFFSKLLAATIAGRESARMISGSPQIREVAELATGFYTPE</sequence>
<feature type="non-terminal residue" evidence="1">
    <location>
        <position position="92"/>
    </location>
</feature>
<organism evidence="1 2">
    <name type="scientific">Tectimicrobiota bacterium</name>
    <dbReference type="NCBI Taxonomy" id="2528274"/>
    <lineage>
        <taxon>Bacteria</taxon>
        <taxon>Pseudomonadati</taxon>
        <taxon>Nitrospinota/Tectimicrobiota group</taxon>
        <taxon>Candidatus Tectimicrobiota</taxon>
    </lineage>
</organism>